<feature type="transmembrane region" description="Helical" evidence="1">
    <location>
        <begin position="77"/>
        <end position="97"/>
    </location>
</feature>
<dbReference type="OrthoDB" id="8926562at2"/>
<accession>A0A345P881</accession>
<dbReference type="AlphaFoldDB" id="A0A345P881"/>
<name>A0A345P881_9GAMM</name>
<reference evidence="2 3" key="1">
    <citation type="submission" date="2018-07" db="EMBL/GenBank/DDBJ databases">
        <title>Genome sequencing of Moraxellaceae gen. HYN0046.</title>
        <authorList>
            <person name="Kim M."/>
            <person name="Yi H."/>
        </authorList>
    </citation>
    <scope>NUCLEOTIDE SEQUENCE [LARGE SCALE GENOMIC DNA]</scope>
    <source>
        <strain evidence="2 3">HYN0046</strain>
    </source>
</reference>
<keyword evidence="1" id="KW-1133">Transmembrane helix</keyword>
<gene>
    <name evidence="2" type="ORF">HYN46_11960</name>
</gene>
<dbReference type="KEGG" id="mbah:HYN46_11960"/>
<keyword evidence="3" id="KW-1185">Reference proteome</keyword>
<dbReference type="EMBL" id="CP031222">
    <property type="protein sequence ID" value="AXI03490.1"/>
    <property type="molecule type" value="Genomic_DNA"/>
</dbReference>
<evidence type="ECO:0000313" key="3">
    <source>
        <dbReference type="Proteomes" id="UP000253940"/>
    </source>
</evidence>
<feature type="transmembrane region" description="Helical" evidence="1">
    <location>
        <begin position="103"/>
        <end position="124"/>
    </location>
</feature>
<organism evidence="2 3">
    <name type="scientific">Aquirhabdus parva</name>
    <dbReference type="NCBI Taxonomy" id="2283318"/>
    <lineage>
        <taxon>Bacteria</taxon>
        <taxon>Pseudomonadati</taxon>
        <taxon>Pseudomonadota</taxon>
        <taxon>Gammaproteobacteria</taxon>
        <taxon>Moraxellales</taxon>
        <taxon>Moraxellaceae</taxon>
        <taxon>Aquirhabdus</taxon>
    </lineage>
</organism>
<protein>
    <submittedName>
        <fullName evidence="2">Uncharacterized protein</fullName>
    </submittedName>
</protein>
<proteinExistence type="predicted"/>
<evidence type="ECO:0000313" key="2">
    <source>
        <dbReference type="EMBL" id="AXI03490.1"/>
    </source>
</evidence>
<dbReference type="Proteomes" id="UP000253940">
    <property type="component" value="Chromosome"/>
</dbReference>
<feature type="transmembrane region" description="Helical" evidence="1">
    <location>
        <begin position="16"/>
        <end position="38"/>
    </location>
</feature>
<keyword evidence="1" id="KW-0472">Membrane</keyword>
<evidence type="ECO:0000256" key="1">
    <source>
        <dbReference type="SAM" id="Phobius"/>
    </source>
</evidence>
<dbReference type="RefSeq" id="WP_114899598.1">
    <property type="nucleotide sequence ID" value="NZ_CP031222.1"/>
</dbReference>
<keyword evidence="1" id="KW-0812">Transmembrane</keyword>
<feature type="transmembrane region" description="Helical" evidence="1">
    <location>
        <begin position="50"/>
        <end position="70"/>
    </location>
</feature>
<sequence>MMINTQYRKIVRASAIYDLLVTAPFATPWTFAVVYQLLNMIAPVPPFEPTHILFVNLFGSIVLVWSILRIRDPQPIYGFYDSIGRALFSIWFFYYLIRYDINPVTWIFAVLELSWFVIQAYGFIRLSKQRV</sequence>